<evidence type="ECO:0000313" key="3">
    <source>
        <dbReference type="EMBL" id="SFW11872.1"/>
    </source>
</evidence>
<dbReference type="RefSeq" id="WP_072298980.1">
    <property type="nucleotide sequence ID" value="NZ_FPIP01000001.1"/>
</dbReference>
<gene>
    <name evidence="3" type="ORF">SAMN02910280_0558</name>
</gene>
<feature type="compositionally biased region" description="Acidic residues" evidence="1">
    <location>
        <begin position="37"/>
        <end position="54"/>
    </location>
</feature>
<feature type="transmembrane region" description="Helical" evidence="2">
    <location>
        <begin position="112"/>
        <end position="133"/>
    </location>
</feature>
<feature type="transmembrane region" description="Helical" evidence="2">
    <location>
        <begin position="249"/>
        <end position="268"/>
    </location>
</feature>
<feature type="region of interest" description="Disordered" evidence="1">
    <location>
        <begin position="1"/>
        <end position="96"/>
    </location>
</feature>
<evidence type="ECO:0000313" key="4">
    <source>
        <dbReference type="Proteomes" id="UP000183461"/>
    </source>
</evidence>
<feature type="transmembrane region" description="Helical" evidence="2">
    <location>
        <begin position="218"/>
        <end position="237"/>
    </location>
</feature>
<organism evidence="3 4">
    <name type="scientific">Ruminococcus flavefaciens</name>
    <dbReference type="NCBI Taxonomy" id="1265"/>
    <lineage>
        <taxon>Bacteria</taxon>
        <taxon>Bacillati</taxon>
        <taxon>Bacillota</taxon>
        <taxon>Clostridia</taxon>
        <taxon>Eubacteriales</taxon>
        <taxon>Oscillospiraceae</taxon>
        <taxon>Ruminococcus</taxon>
    </lineage>
</organism>
<reference evidence="3 4" key="1">
    <citation type="submission" date="2016-11" db="EMBL/GenBank/DDBJ databases">
        <authorList>
            <person name="Jaros S."/>
            <person name="Januszkiewicz K."/>
            <person name="Wedrychowicz H."/>
        </authorList>
    </citation>
    <scope>NUCLEOTIDE SEQUENCE [LARGE SCALE GENOMIC DNA]</scope>
    <source>
        <strain evidence="3 4">YL228</strain>
    </source>
</reference>
<accession>A0A1K1LLV0</accession>
<evidence type="ECO:0000256" key="1">
    <source>
        <dbReference type="SAM" id="MobiDB-lite"/>
    </source>
</evidence>
<feature type="transmembrane region" description="Helical" evidence="2">
    <location>
        <begin position="289"/>
        <end position="305"/>
    </location>
</feature>
<dbReference type="AlphaFoldDB" id="A0A1K1LLV0"/>
<name>A0A1K1LLV0_RUMFL</name>
<keyword evidence="2" id="KW-0472">Membrane</keyword>
<feature type="transmembrane region" description="Helical" evidence="2">
    <location>
        <begin position="343"/>
        <end position="362"/>
    </location>
</feature>
<feature type="transmembrane region" description="Helical" evidence="2">
    <location>
        <begin position="508"/>
        <end position="525"/>
    </location>
</feature>
<feature type="transmembrane region" description="Helical" evidence="2">
    <location>
        <begin position="483"/>
        <end position="501"/>
    </location>
</feature>
<feature type="transmembrane region" description="Helical" evidence="2">
    <location>
        <begin position="421"/>
        <end position="441"/>
    </location>
</feature>
<keyword evidence="2" id="KW-0812">Transmembrane</keyword>
<protein>
    <submittedName>
        <fullName evidence="3">Uncharacterized protein</fullName>
    </submittedName>
</protein>
<proteinExistence type="predicted"/>
<feature type="compositionally biased region" description="Basic and acidic residues" evidence="1">
    <location>
        <begin position="12"/>
        <end position="36"/>
    </location>
</feature>
<feature type="transmembrane region" description="Helical" evidence="2">
    <location>
        <begin position="453"/>
        <end position="477"/>
    </location>
</feature>
<feature type="compositionally biased region" description="Low complexity" evidence="1">
    <location>
        <begin position="1"/>
        <end position="11"/>
    </location>
</feature>
<feature type="transmembrane region" description="Helical" evidence="2">
    <location>
        <begin position="183"/>
        <end position="211"/>
    </location>
</feature>
<keyword evidence="2" id="KW-1133">Transmembrane helix</keyword>
<dbReference type="Proteomes" id="UP000183461">
    <property type="component" value="Unassembled WGS sequence"/>
</dbReference>
<evidence type="ECO:0000256" key="2">
    <source>
        <dbReference type="SAM" id="Phobius"/>
    </source>
</evidence>
<dbReference type="EMBL" id="FPIP01000001">
    <property type="protein sequence ID" value="SFW11872.1"/>
    <property type="molecule type" value="Genomic_DNA"/>
</dbReference>
<sequence>MSKNNKNSAAKNTEDAVKKAAETAQEVKEEAEKAVETAEETASDVIDLTEDAADATENILDLTEEDSDKKAETDEAEKAPENADEKEAEGEEAEAAPVSVREKYHFDLLSKIIIWVVAGIIFLGAVCVTTYYVTTAQKAEFHADCTDTIMWANATAESGHVYDQEFSYACFLPFSTSTIMYPLLHFFGLSMTAHIVGMMCFFILLTVFLVFMIHEMTGSYPMSLVGTAIFLSITLSTQKMREIFWGHTIYYSLGILFLVIGAFMYFRFLSVGSKARALKKDGKNNKKTTIHKLIIFLCICLFMLLTGTDGITGFTLFALPFAGAVFAEQFVNTKHKLLSGKTALVTFRCLVFLIMAVLGNAINNKLLGDMTAGYQEANSNFSPMEEWLEHFHNLPFAWMRLLGVKSLQYVKFTSEEGIPNMIFLMAAILIAVIPVIATCYYKKFGDDRKAKMLRIWIWMHWAVTAVNIMGYVFGVLAAADWRIIPMIGTSLIVSILFLSWSVTRSVDVSRITVILFVPIFMAGMLHCNDVRKMKKDEYKHNTQYMLADFLEEEGVNRGYATFWNANSVTVITGERIKVSDVDVNERGVFSRPYQSSKRWYETDPEQGEYFLLLSGNEMEQMNLSDFPIYNEPIRTAQRSINGIDFNLLVYDHNIVTP</sequence>
<feature type="compositionally biased region" description="Basic and acidic residues" evidence="1">
    <location>
        <begin position="67"/>
        <end position="85"/>
    </location>
</feature>